<evidence type="ECO:0000313" key="3">
    <source>
        <dbReference type="Proteomes" id="UP000612362"/>
    </source>
</evidence>
<keyword evidence="3" id="KW-1185">Reference proteome</keyword>
<organism evidence="2 3">
    <name type="scientific">Ktedonospora formicarum</name>
    <dbReference type="NCBI Taxonomy" id="2778364"/>
    <lineage>
        <taxon>Bacteria</taxon>
        <taxon>Bacillati</taxon>
        <taxon>Chloroflexota</taxon>
        <taxon>Ktedonobacteria</taxon>
        <taxon>Ktedonobacterales</taxon>
        <taxon>Ktedonobacteraceae</taxon>
        <taxon>Ktedonospora</taxon>
    </lineage>
</organism>
<evidence type="ECO:0000256" key="1">
    <source>
        <dbReference type="SAM" id="MobiDB-lite"/>
    </source>
</evidence>
<protein>
    <submittedName>
        <fullName evidence="2">Uncharacterized protein</fullName>
    </submittedName>
</protein>
<accession>A0A8J3ICJ0</accession>
<dbReference type="Proteomes" id="UP000612362">
    <property type="component" value="Unassembled WGS sequence"/>
</dbReference>
<reference evidence="2" key="1">
    <citation type="submission" date="2020-10" db="EMBL/GenBank/DDBJ databases">
        <title>Taxonomic study of unclassified bacteria belonging to the class Ktedonobacteria.</title>
        <authorList>
            <person name="Yabe S."/>
            <person name="Wang C.M."/>
            <person name="Zheng Y."/>
            <person name="Sakai Y."/>
            <person name="Cavaletti L."/>
            <person name="Monciardini P."/>
            <person name="Donadio S."/>
        </authorList>
    </citation>
    <scope>NUCLEOTIDE SEQUENCE</scope>
    <source>
        <strain evidence="2">SOSP1-1</strain>
    </source>
</reference>
<dbReference type="EMBL" id="BNJF01000013">
    <property type="protein sequence ID" value="GHO51473.1"/>
    <property type="molecule type" value="Genomic_DNA"/>
</dbReference>
<gene>
    <name evidence="2" type="ORF">KSX_96360</name>
</gene>
<evidence type="ECO:0000313" key="2">
    <source>
        <dbReference type="EMBL" id="GHO51473.1"/>
    </source>
</evidence>
<comment type="caution">
    <text evidence="2">The sequence shown here is derived from an EMBL/GenBank/DDBJ whole genome shotgun (WGS) entry which is preliminary data.</text>
</comment>
<feature type="region of interest" description="Disordered" evidence="1">
    <location>
        <begin position="36"/>
        <end position="63"/>
    </location>
</feature>
<name>A0A8J3ICJ0_9CHLR</name>
<proteinExistence type="predicted"/>
<dbReference type="AlphaFoldDB" id="A0A8J3ICJ0"/>
<sequence>MARAACGHSVPGGSARRAGSDVWFPLDLYPLVTQELHAGPSMNPPTPVSPEQRLSSDAEGMQQHTHLARLRGLAAIPWLCCKKVEKETHAKRRPSC</sequence>